<gene>
    <name evidence="2" type="ORF">RFI_19227</name>
</gene>
<feature type="non-terminal residue" evidence="2">
    <location>
        <position position="1"/>
    </location>
</feature>
<keyword evidence="3" id="KW-1185">Reference proteome</keyword>
<feature type="compositionally biased region" description="Low complexity" evidence="1">
    <location>
        <begin position="17"/>
        <end position="30"/>
    </location>
</feature>
<dbReference type="Proteomes" id="UP000023152">
    <property type="component" value="Unassembled WGS sequence"/>
</dbReference>
<evidence type="ECO:0000256" key="1">
    <source>
        <dbReference type="SAM" id="MobiDB-lite"/>
    </source>
</evidence>
<feature type="region of interest" description="Disordered" evidence="1">
    <location>
        <begin position="1"/>
        <end position="55"/>
    </location>
</feature>
<dbReference type="EMBL" id="ASPP01015559">
    <property type="protein sequence ID" value="ETO18068.1"/>
    <property type="molecule type" value="Genomic_DNA"/>
</dbReference>
<organism evidence="2 3">
    <name type="scientific">Reticulomyxa filosa</name>
    <dbReference type="NCBI Taxonomy" id="46433"/>
    <lineage>
        <taxon>Eukaryota</taxon>
        <taxon>Sar</taxon>
        <taxon>Rhizaria</taxon>
        <taxon>Retaria</taxon>
        <taxon>Foraminifera</taxon>
        <taxon>Monothalamids</taxon>
        <taxon>Reticulomyxidae</taxon>
        <taxon>Reticulomyxa</taxon>
    </lineage>
</organism>
<name>X6MVP4_RETFI</name>
<dbReference type="AlphaFoldDB" id="X6MVP4"/>
<reference evidence="2 3" key="1">
    <citation type="journal article" date="2013" name="Curr. Biol.">
        <title>The Genome of the Foraminiferan Reticulomyxa filosa.</title>
        <authorList>
            <person name="Glockner G."/>
            <person name="Hulsmann N."/>
            <person name="Schleicher M."/>
            <person name="Noegel A.A."/>
            <person name="Eichinger L."/>
            <person name="Gallinger C."/>
            <person name="Pawlowski J."/>
            <person name="Sierra R."/>
            <person name="Euteneuer U."/>
            <person name="Pillet L."/>
            <person name="Moustafa A."/>
            <person name="Platzer M."/>
            <person name="Groth M."/>
            <person name="Szafranski K."/>
            <person name="Schliwa M."/>
        </authorList>
    </citation>
    <scope>NUCLEOTIDE SEQUENCE [LARGE SCALE GENOMIC DNA]</scope>
</reference>
<evidence type="ECO:0000313" key="2">
    <source>
        <dbReference type="EMBL" id="ETO18068.1"/>
    </source>
</evidence>
<evidence type="ECO:0000313" key="3">
    <source>
        <dbReference type="Proteomes" id="UP000023152"/>
    </source>
</evidence>
<feature type="compositionally biased region" description="Low complexity" evidence="1">
    <location>
        <begin position="39"/>
        <end position="49"/>
    </location>
</feature>
<sequence length="213" mass="23287">KRSNTYRASSAHTAYDNNIETSTNNNNASIPNYTNAKESSVQSNNNNSSMKISQSANQLQFKDQFANEKRNSCTDISVTSDMDELDLLLESTRLHSSEMFAYKDVHKAGETVVTNKQVSSQSAKSSSRASRAITGQQLIGISGQIGPIKVPPQNIDEDLPNKDPNTTVCLSAPVTRTPTSKLVQKRNQSGKTSISFAVDSNRSKFGGKHAFFF</sequence>
<accession>X6MVP4</accession>
<comment type="caution">
    <text evidence="2">The sequence shown here is derived from an EMBL/GenBank/DDBJ whole genome shotgun (WGS) entry which is preliminary data.</text>
</comment>
<feature type="compositionally biased region" description="Polar residues" evidence="1">
    <location>
        <begin position="1"/>
        <end position="16"/>
    </location>
</feature>
<proteinExistence type="predicted"/>
<protein>
    <submittedName>
        <fullName evidence="2">Uncharacterized protein</fullName>
    </submittedName>
</protein>